<dbReference type="InterPro" id="IPR037066">
    <property type="entry name" value="Plug_dom_sf"/>
</dbReference>
<organism evidence="10 11">
    <name type="scientific">Bacteroides cellulosilyticus</name>
    <dbReference type="NCBI Taxonomy" id="246787"/>
    <lineage>
        <taxon>Bacteria</taxon>
        <taxon>Pseudomonadati</taxon>
        <taxon>Bacteroidota</taxon>
        <taxon>Bacteroidia</taxon>
        <taxon>Bacteroidales</taxon>
        <taxon>Bacteroidaceae</taxon>
        <taxon>Bacteroides</taxon>
    </lineage>
</organism>
<comment type="subcellular location">
    <subcellularLocation>
        <location evidence="1 7">Cell outer membrane</location>
        <topology evidence="1 7">Multi-pass membrane protein</topology>
    </subcellularLocation>
</comment>
<sequence length="1157" mass="127984">MNNRKSILCLFLLFLLSLGSLSVNAQTVSKVFKEQTLKTVLKEIESQTGLSIIYQKNEINENKKVNATFENTPVVEALSSILDKSLEVNLKNKMIVISLKKQMPGDDKTKVRSINGKILDENGEPVIGASVAIQGTTLGSITNVDGEYTLANVPENAEVTISFIGYQTLTFKANDKALQNVTLKEDSEMLDEVVVVGYGVQRKRDVTTSISSMKASELAVPVSSVDQALVGKMTGVQVSQPNGIPGGGLSIKVRGSGSITAGTEPLYVVDGFPMSGEAGNGTGQNVSPLSSINMNDIESIEVLKDASAAAIYGSRGANGVVIITTKQGKEGKDMKPTVQYDGYVGFQQRTKKIDMLDAYEYARLSYDGHNNAYLDLLESKGIEGSINDSNEVRNQKLGKKPDVINQAYLLPPEIMPYINGETGLTNTDWQDEVMRTGIVTSHNLSLSGGNKAARYFISGNYMKEQGIVIGSDFEQMGARGKVDANYKKFTFGTNLSFNYSVYNIVPTEDRYKEETIVASALAMSPTMPVYNADGSYNFDQWNWQYKHPQIVNPVALANEKEDQMKRYRFMGNVYGEYELYKNLKFKTSFGVDFNSYSRSYYRPSTLPTSLDRLPPSVPEGSKRDKNMLNWVWENTLSYTTVIKDVHNLSAIAGWTAQKESVNTSLLAGNGYPNDLVHTMNAASAITKWSATAYEWSLLSALARVQYSYKGKYLLSAAARMDGSSRFGKNNRWGMFPSASAGWYISEEDFMKDIKWLTSLKLRASYGISGNFNIGNYEYYATLSEDNYVFGKADGTLASGLRPATAGNPDLGWEKTAMFNLGLEIGLFNMLTLELDLYNSNTTDMLLNVPVAEFSGFSTVPMNIGKVNNKGVEFAISTTNTWGDFTWNNRFNISANRNEVKNLGGVDEMITTSESVTFITKVGEPIGNYYTLVTDGVFANQAEIDNSKNPDKSQRKYAYVKGAKPGDFRFKDMDGNMEIDENDRTITGNYMPKFTYGFSTELKYKWFDLSIALQGVQGNKIANIFRRYIDNMEGGNNCQVDALDRWQSESNPGSGYVVRANRSATGMNGTTSTWHIEDGSYMRIKNITFGYTLPKSLLTNVGISRARVYFSTQNPFTFTKYSGYNPEVNMKGGSLTPGIDYGTYPLSKSFVFGLNVTF</sequence>
<dbReference type="InterPro" id="IPR023997">
    <property type="entry name" value="TonB-dep_OMP_SusC/RagA_CS"/>
</dbReference>
<dbReference type="SUPFAM" id="SSF49464">
    <property type="entry name" value="Carboxypeptidase regulatory domain-like"/>
    <property type="match status" value="1"/>
</dbReference>
<dbReference type="InterPro" id="IPR008969">
    <property type="entry name" value="CarboxyPept-like_regulatory"/>
</dbReference>
<keyword evidence="6 7" id="KW-0998">Cell outer membrane</keyword>
<feature type="chain" id="PRO_5006047302" evidence="8">
    <location>
        <begin position="26"/>
        <end position="1157"/>
    </location>
</feature>
<evidence type="ECO:0000256" key="8">
    <source>
        <dbReference type="SAM" id="SignalP"/>
    </source>
</evidence>
<dbReference type="Gene3D" id="2.60.40.1120">
    <property type="entry name" value="Carboxypeptidase-like, regulatory domain"/>
    <property type="match status" value="1"/>
</dbReference>
<keyword evidence="8" id="KW-0732">Signal</keyword>
<evidence type="ECO:0000313" key="11">
    <source>
        <dbReference type="Proteomes" id="UP000061809"/>
    </source>
</evidence>
<dbReference type="Pfam" id="PF07715">
    <property type="entry name" value="Plug"/>
    <property type="match status" value="1"/>
</dbReference>
<evidence type="ECO:0000256" key="5">
    <source>
        <dbReference type="ARBA" id="ARBA00023136"/>
    </source>
</evidence>
<dbReference type="Pfam" id="PF13715">
    <property type="entry name" value="CarbopepD_reg_2"/>
    <property type="match status" value="1"/>
</dbReference>
<dbReference type="InterPro" id="IPR039426">
    <property type="entry name" value="TonB-dep_rcpt-like"/>
</dbReference>
<keyword evidence="3 7" id="KW-1134">Transmembrane beta strand</keyword>
<evidence type="ECO:0000256" key="6">
    <source>
        <dbReference type="ARBA" id="ARBA00023237"/>
    </source>
</evidence>
<comment type="similarity">
    <text evidence="7">Belongs to the TonB-dependent receptor family.</text>
</comment>
<dbReference type="InterPro" id="IPR036942">
    <property type="entry name" value="Beta-barrel_TonB_sf"/>
</dbReference>
<dbReference type="RefSeq" id="WP_029428428.1">
    <property type="nucleotide sequence ID" value="NZ_CP012801.1"/>
</dbReference>
<feature type="domain" description="TonB-dependent receptor plug" evidence="9">
    <location>
        <begin position="203"/>
        <end position="320"/>
    </location>
</feature>
<dbReference type="Gene3D" id="2.40.170.20">
    <property type="entry name" value="TonB-dependent receptor, beta-barrel domain"/>
    <property type="match status" value="1"/>
</dbReference>
<dbReference type="KEGG" id="bcel:BcellWH2_01100"/>
<keyword evidence="2 7" id="KW-0813">Transport</keyword>
<protein>
    <submittedName>
        <fullName evidence="10">TonB-dependent Receptor Plug Domain protein</fullName>
    </submittedName>
</protein>
<dbReference type="FunFam" id="2.170.130.10:FF:000008">
    <property type="entry name" value="SusC/RagA family TonB-linked outer membrane protein"/>
    <property type="match status" value="1"/>
</dbReference>
<evidence type="ECO:0000256" key="2">
    <source>
        <dbReference type="ARBA" id="ARBA00022448"/>
    </source>
</evidence>
<evidence type="ECO:0000256" key="7">
    <source>
        <dbReference type="PROSITE-ProRule" id="PRU01360"/>
    </source>
</evidence>
<dbReference type="GO" id="GO:0009279">
    <property type="term" value="C:cell outer membrane"/>
    <property type="evidence" value="ECO:0007669"/>
    <property type="project" value="UniProtKB-SubCell"/>
</dbReference>
<feature type="signal peptide" evidence="8">
    <location>
        <begin position="1"/>
        <end position="25"/>
    </location>
</feature>
<dbReference type="Gene3D" id="3.55.50.30">
    <property type="match status" value="1"/>
</dbReference>
<evidence type="ECO:0000256" key="1">
    <source>
        <dbReference type="ARBA" id="ARBA00004571"/>
    </source>
</evidence>
<evidence type="ECO:0000259" key="9">
    <source>
        <dbReference type="Pfam" id="PF07715"/>
    </source>
</evidence>
<dbReference type="InterPro" id="IPR012910">
    <property type="entry name" value="Plug_dom"/>
</dbReference>
<reference evidence="10 11" key="1">
    <citation type="journal article" date="2015" name="Science">
        <title>Genetic determinants of in vivo fitness and diet responsiveness in multiple human gut Bacteroides.</title>
        <authorList>
            <person name="Wu M."/>
            <person name="McNulty N.P."/>
            <person name="Rodionov D.A."/>
            <person name="Khoroshkin M.S."/>
            <person name="Griffin N.W."/>
            <person name="Cheng J."/>
            <person name="Latreille P."/>
            <person name="Kerstetter R.A."/>
            <person name="Terrapon N."/>
            <person name="Henrissat B."/>
            <person name="Osterman A.L."/>
            <person name="Gordon J.I."/>
        </authorList>
    </citation>
    <scope>NUCLEOTIDE SEQUENCE [LARGE SCALE GENOMIC DNA]</scope>
    <source>
        <strain evidence="10 11">WH2</strain>
    </source>
</reference>
<dbReference type="NCBIfam" id="TIGR04056">
    <property type="entry name" value="OMP_RagA_SusC"/>
    <property type="match status" value="1"/>
</dbReference>
<name>A0A0P0G840_9BACE</name>
<dbReference type="NCBIfam" id="TIGR04057">
    <property type="entry name" value="SusC_RagA_signa"/>
    <property type="match status" value="1"/>
</dbReference>
<dbReference type="PROSITE" id="PS52016">
    <property type="entry name" value="TONB_DEPENDENT_REC_3"/>
    <property type="match status" value="1"/>
</dbReference>
<keyword evidence="10" id="KW-0675">Receptor</keyword>
<dbReference type="AlphaFoldDB" id="A0A0P0G840"/>
<keyword evidence="5 7" id="KW-0472">Membrane</keyword>
<evidence type="ECO:0000256" key="3">
    <source>
        <dbReference type="ARBA" id="ARBA00022452"/>
    </source>
</evidence>
<evidence type="ECO:0000313" key="10">
    <source>
        <dbReference type="EMBL" id="ALJ58362.1"/>
    </source>
</evidence>
<dbReference type="Gene3D" id="2.170.130.10">
    <property type="entry name" value="TonB-dependent receptor, plug domain"/>
    <property type="match status" value="1"/>
</dbReference>
<evidence type="ECO:0000256" key="4">
    <source>
        <dbReference type="ARBA" id="ARBA00022692"/>
    </source>
</evidence>
<dbReference type="InterPro" id="IPR023996">
    <property type="entry name" value="TonB-dep_OMP_SusC/RagA"/>
</dbReference>
<accession>A0A0P0G840</accession>
<gene>
    <name evidence="10" type="ORF">BcellWH2_01100</name>
</gene>
<dbReference type="EMBL" id="CP012801">
    <property type="protein sequence ID" value="ALJ58362.1"/>
    <property type="molecule type" value="Genomic_DNA"/>
</dbReference>
<dbReference type="PATRIC" id="fig|246787.4.peg.1133"/>
<keyword evidence="4 7" id="KW-0812">Transmembrane</keyword>
<dbReference type="SUPFAM" id="SSF56935">
    <property type="entry name" value="Porins"/>
    <property type="match status" value="1"/>
</dbReference>
<proteinExistence type="inferred from homology"/>
<dbReference type="Proteomes" id="UP000061809">
    <property type="component" value="Chromosome"/>
</dbReference>